<evidence type="ECO:0000313" key="1">
    <source>
        <dbReference type="EMBL" id="EHY52023.1"/>
    </source>
</evidence>
<dbReference type="HOGENOM" id="CLU_2183940_0_0_1"/>
<dbReference type="GeneID" id="20304882"/>
<proteinExistence type="predicted"/>
<dbReference type="VEuPathDB" id="FungiDB:HMPREF1120_00243"/>
<dbReference type="Proteomes" id="UP000007304">
    <property type="component" value="Unassembled WGS sequence"/>
</dbReference>
<reference evidence="1" key="1">
    <citation type="submission" date="2011-07" db="EMBL/GenBank/DDBJ databases">
        <title>The Genome Sequence of Exophiala (Wangiella) dermatitidis NIH/UT8656.</title>
        <authorList>
            <consortium name="The Broad Institute Genome Sequencing Platform"/>
            <person name="Cuomo C."/>
            <person name="Wang Z."/>
            <person name="Hunicke-Smith S."/>
            <person name="Szanislo P.J."/>
            <person name="Earl A."/>
            <person name="Young S.K."/>
            <person name="Zeng Q."/>
            <person name="Gargeya S."/>
            <person name="Fitzgerald M."/>
            <person name="Haas B."/>
            <person name="Abouelleil A."/>
            <person name="Alvarado L."/>
            <person name="Arachchi H.M."/>
            <person name="Berlin A."/>
            <person name="Brown A."/>
            <person name="Chapman S.B."/>
            <person name="Chen Z."/>
            <person name="Dunbar C."/>
            <person name="Freedman E."/>
            <person name="Gearin G."/>
            <person name="Gellesch M."/>
            <person name="Goldberg J."/>
            <person name="Griggs A."/>
            <person name="Gujja S."/>
            <person name="Heiman D."/>
            <person name="Howarth C."/>
            <person name="Larson L."/>
            <person name="Lui A."/>
            <person name="MacDonald P.J.P."/>
            <person name="Montmayeur A."/>
            <person name="Murphy C."/>
            <person name="Neiman D."/>
            <person name="Pearson M."/>
            <person name="Priest M."/>
            <person name="Roberts A."/>
            <person name="Saif S."/>
            <person name="Shea T."/>
            <person name="Shenoy N."/>
            <person name="Sisk P."/>
            <person name="Stolte C."/>
            <person name="Sykes S."/>
            <person name="Wortman J."/>
            <person name="Nusbaum C."/>
            <person name="Birren B."/>
        </authorList>
    </citation>
    <scope>NUCLEOTIDE SEQUENCE</scope>
    <source>
        <strain evidence="1">NIH/UT8656</strain>
    </source>
</reference>
<keyword evidence="2" id="KW-1185">Reference proteome</keyword>
<dbReference type="InParanoid" id="H6BM87"/>
<evidence type="ECO:0000313" key="2">
    <source>
        <dbReference type="Proteomes" id="UP000007304"/>
    </source>
</evidence>
<protein>
    <submittedName>
        <fullName evidence="1">Uncharacterized protein</fullName>
    </submittedName>
</protein>
<name>H6BM87_EXODN</name>
<dbReference type="AlphaFoldDB" id="H6BM87"/>
<dbReference type="RefSeq" id="XP_009152484.1">
    <property type="nucleotide sequence ID" value="XM_009154236.1"/>
</dbReference>
<dbReference type="EMBL" id="JH226130">
    <property type="protein sequence ID" value="EHY52023.1"/>
    <property type="molecule type" value="Genomic_DNA"/>
</dbReference>
<organism evidence="1 2">
    <name type="scientific">Exophiala dermatitidis (strain ATCC 34100 / CBS 525.76 / NIH/UT8656)</name>
    <name type="common">Black yeast</name>
    <name type="synonym">Wangiella dermatitidis</name>
    <dbReference type="NCBI Taxonomy" id="858893"/>
    <lineage>
        <taxon>Eukaryota</taxon>
        <taxon>Fungi</taxon>
        <taxon>Dikarya</taxon>
        <taxon>Ascomycota</taxon>
        <taxon>Pezizomycotina</taxon>
        <taxon>Eurotiomycetes</taxon>
        <taxon>Chaetothyriomycetidae</taxon>
        <taxon>Chaetothyriales</taxon>
        <taxon>Herpotrichiellaceae</taxon>
        <taxon>Exophiala</taxon>
    </lineage>
</organism>
<sequence length="109" mass="12065">MPGEGMALLWAQTSCWNSGVACIPKISIPEQHISPCITTNRRHHKTSGLSMPYQLLDVVLNGTYNVVVPDCESVNRQGQDPLGISGYFSFPGNRSNHDHPDLRDVLYNV</sequence>
<accession>H6BM87</accession>
<gene>
    <name evidence="1" type="ORF">HMPREF1120_00243</name>
</gene>